<dbReference type="InterPro" id="IPR050469">
    <property type="entry name" value="Diguanylate_Cyclase"/>
</dbReference>
<dbReference type="SMART" id="SM00267">
    <property type="entry name" value="GGDEF"/>
    <property type="match status" value="1"/>
</dbReference>
<dbReference type="eggNOG" id="COG2199">
    <property type="taxonomic scope" value="Bacteria"/>
</dbReference>
<dbReference type="NCBIfam" id="TIGR00254">
    <property type="entry name" value="GGDEF"/>
    <property type="match status" value="1"/>
</dbReference>
<dbReference type="InterPro" id="IPR003305">
    <property type="entry name" value="CenC_carb-bd"/>
</dbReference>
<dbReference type="CDD" id="cd01949">
    <property type="entry name" value="GGDEF"/>
    <property type="match status" value="1"/>
</dbReference>
<accession>E0IF35</accession>
<keyword evidence="2" id="KW-0472">Membrane</keyword>
<dbReference type="InterPro" id="IPR029787">
    <property type="entry name" value="Nucleotide_cyclase"/>
</dbReference>
<dbReference type="Pfam" id="PF00990">
    <property type="entry name" value="GGDEF"/>
    <property type="match status" value="1"/>
</dbReference>
<evidence type="ECO:0000313" key="5">
    <source>
        <dbReference type="Proteomes" id="UP000005387"/>
    </source>
</evidence>
<sequence>MAALPRSKNNALQPKRSIKHLIITAFCIIIGMVLLIGASAYYGMDRLNSVNERNNDSNMVLLHMNGIESAIKEAEDTLTYYYSGNGWKTYVDNGTSGSAFFNMAEGQLMTNVIYNGTQFWTIQIMQGSFRLIHNNTYTLTFEASSTIDRDIEVLLESSVDYNKHLVHQFHLTKELKTFSLPFRMDNATDKLAHIVFALGNVNNAASGLPEHNVVLRNVSLMHVDSGQELINNGQFLRQDIDGILADVKNKFDLATNTSRMLTADSQEQLDALKKLADLEKKWLDEMQGMITELNYKIKISGVTNTDTELQSYQSNRDIETAMKSVISQIKQTEAARLEIRKKESHSISHLIYIAFGVVVGLSVALSVAIYVYFNKAITRPIIRTSILLKEMAEGDLSRSKGLEIKQEQVSLAIQEVSELYTHVVQVHQSFQTQIRHDSLTGLFNRRMFDNVIQDWVDQRLPFALLLLDVDNFKTINDTFGHLTGDEVLKKLAETMLAASREEDVCFRYGGEEFGILLQRDTADELYALAEQLRQNVHGLRGKDLDLPPITVSIGIASLHVMDESPSSVIERADAALYESKARGKDRVTLA</sequence>
<dbReference type="RefSeq" id="WP_006040259.1">
    <property type="nucleotide sequence ID" value="NZ_AEDD01000013.1"/>
</dbReference>
<dbReference type="Pfam" id="PF02018">
    <property type="entry name" value="CBM_4_9"/>
    <property type="match status" value="1"/>
</dbReference>
<feature type="domain" description="GGDEF" evidence="3">
    <location>
        <begin position="460"/>
        <end position="590"/>
    </location>
</feature>
<evidence type="ECO:0000259" key="3">
    <source>
        <dbReference type="PROSITE" id="PS50887"/>
    </source>
</evidence>
<evidence type="ECO:0000313" key="4">
    <source>
        <dbReference type="EMBL" id="EFM08811.1"/>
    </source>
</evidence>
<dbReference type="PANTHER" id="PTHR45138:SF9">
    <property type="entry name" value="DIGUANYLATE CYCLASE DGCM-RELATED"/>
    <property type="match status" value="1"/>
</dbReference>
<evidence type="ECO:0000256" key="2">
    <source>
        <dbReference type="SAM" id="Phobius"/>
    </source>
</evidence>
<dbReference type="GO" id="GO:0052621">
    <property type="term" value="F:diguanylate cyclase activity"/>
    <property type="evidence" value="ECO:0007669"/>
    <property type="project" value="TreeGrafter"/>
</dbReference>
<keyword evidence="5" id="KW-1185">Reference proteome</keyword>
<dbReference type="GO" id="GO:1902201">
    <property type="term" value="P:negative regulation of bacterial-type flagellum-dependent cell motility"/>
    <property type="evidence" value="ECO:0007669"/>
    <property type="project" value="TreeGrafter"/>
</dbReference>
<dbReference type="SUPFAM" id="SSF55073">
    <property type="entry name" value="Nucleotide cyclase"/>
    <property type="match status" value="1"/>
</dbReference>
<dbReference type="GO" id="GO:0005886">
    <property type="term" value="C:plasma membrane"/>
    <property type="evidence" value="ECO:0007669"/>
    <property type="project" value="TreeGrafter"/>
</dbReference>
<reference evidence="4 5" key="1">
    <citation type="submission" date="2010-07" db="EMBL/GenBank/DDBJ databases">
        <title>The draft genome of Paenibacillus curdlanolyticus YK9.</title>
        <authorList>
            <consortium name="US DOE Joint Genome Institute (JGI-PGF)"/>
            <person name="Lucas S."/>
            <person name="Copeland A."/>
            <person name="Lapidus A."/>
            <person name="Cheng J.-F."/>
            <person name="Bruce D."/>
            <person name="Goodwin L."/>
            <person name="Pitluck S."/>
            <person name="Land M.L."/>
            <person name="Hauser L."/>
            <person name="Chang Y.-J."/>
            <person name="Jeffries C."/>
            <person name="Anderson I.J."/>
            <person name="Johnson E."/>
            <person name="Loganathan U."/>
            <person name="Mulhopadhyay B."/>
            <person name="Kyrpides N."/>
            <person name="Woyke T.J."/>
        </authorList>
    </citation>
    <scope>NUCLEOTIDE SEQUENCE [LARGE SCALE GENOMIC DNA]</scope>
    <source>
        <strain evidence="4 5">YK9</strain>
    </source>
</reference>
<dbReference type="InterPro" id="IPR043128">
    <property type="entry name" value="Rev_trsase/Diguanyl_cyclase"/>
</dbReference>
<dbReference type="InterPro" id="IPR000160">
    <property type="entry name" value="GGDEF_dom"/>
</dbReference>
<evidence type="ECO:0000256" key="1">
    <source>
        <dbReference type="ARBA" id="ARBA00022801"/>
    </source>
</evidence>
<dbReference type="EMBL" id="AEDD01000013">
    <property type="protein sequence ID" value="EFM08811.1"/>
    <property type="molecule type" value="Genomic_DNA"/>
</dbReference>
<dbReference type="STRING" id="717606.PaecuDRAFT_4276"/>
<dbReference type="InterPro" id="IPR008979">
    <property type="entry name" value="Galactose-bd-like_sf"/>
</dbReference>
<dbReference type="FunFam" id="3.30.70.270:FF:000001">
    <property type="entry name" value="Diguanylate cyclase domain protein"/>
    <property type="match status" value="1"/>
</dbReference>
<dbReference type="PROSITE" id="PS50887">
    <property type="entry name" value="GGDEF"/>
    <property type="match status" value="1"/>
</dbReference>
<proteinExistence type="predicted"/>
<feature type="transmembrane region" description="Helical" evidence="2">
    <location>
        <begin position="350"/>
        <end position="373"/>
    </location>
</feature>
<dbReference type="GO" id="GO:0043709">
    <property type="term" value="P:cell adhesion involved in single-species biofilm formation"/>
    <property type="evidence" value="ECO:0007669"/>
    <property type="project" value="TreeGrafter"/>
</dbReference>
<keyword evidence="1" id="KW-0378">Hydrolase</keyword>
<keyword evidence="2" id="KW-0812">Transmembrane</keyword>
<dbReference type="GO" id="GO:0016798">
    <property type="term" value="F:hydrolase activity, acting on glycosyl bonds"/>
    <property type="evidence" value="ECO:0007669"/>
    <property type="project" value="InterPro"/>
</dbReference>
<protein>
    <submittedName>
        <fullName evidence="4">Diguanylate cyclase</fullName>
    </submittedName>
</protein>
<dbReference type="Gene3D" id="2.60.120.260">
    <property type="entry name" value="Galactose-binding domain-like"/>
    <property type="match status" value="1"/>
</dbReference>
<dbReference type="AlphaFoldDB" id="E0IF35"/>
<feature type="transmembrane region" description="Helical" evidence="2">
    <location>
        <begin position="21"/>
        <end position="44"/>
    </location>
</feature>
<keyword evidence="2" id="KW-1133">Transmembrane helix</keyword>
<gene>
    <name evidence="4" type="ORF">PaecuDRAFT_4276</name>
</gene>
<dbReference type="Proteomes" id="UP000005387">
    <property type="component" value="Unassembled WGS sequence"/>
</dbReference>
<dbReference type="SUPFAM" id="SSF49785">
    <property type="entry name" value="Galactose-binding domain-like"/>
    <property type="match status" value="1"/>
</dbReference>
<organism evidence="4 5">
    <name type="scientific">Paenibacillus curdlanolyticus YK9</name>
    <dbReference type="NCBI Taxonomy" id="717606"/>
    <lineage>
        <taxon>Bacteria</taxon>
        <taxon>Bacillati</taxon>
        <taxon>Bacillota</taxon>
        <taxon>Bacilli</taxon>
        <taxon>Bacillales</taxon>
        <taxon>Paenibacillaceae</taxon>
        <taxon>Paenibacillus</taxon>
    </lineage>
</organism>
<name>E0IF35_9BACL</name>
<dbReference type="Gene3D" id="3.30.70.270">
    <property type="match status" value="1"/>
</dbReference>
<dbReference type="OrthoDB" id="9759607at2"/>
<dbReference type="PANTHER" id="PTHR45138">
    <property type="entry name" value="REGULATORY COMPONENTS OF SENSORY TRANSDUCTION SYSTEM"/>
    <property type="match status" value="1"/>
</dbReference>
<dbReference type="Gene3D" id="6.10.340.10">
    <property type="match status" value="1"/>
</dbReference>